<name>A0A4C1WDU2_EUMVA</name>
<sequence>MPIAKEHTGGATSAQYRAKRGHRNEMSTLYDDIREVVGQSPGTSRADVLRAVSAYIQELSARPAVADISRQNRLLEEQITRLRRKLPVAVSSDASNDD</sequence>
<feature type="region of interest" description="Disordered" evidence="1">
    <location>
        <begin position="1"/>
        <end position="23"/>
    </location>
</feature>
<accession>A0A4C1WDU2</accession>
<proteinExistence type="predicted"/>
<dbReference type="AlphaFoldDB" id="A0A4C1WDU2"/>
<evidence type="ECO:0000313" key="3">
    <source>
        <dbReference type="Proteomes" id="UP000299102"/>
    </source>
</evidence>
<gene>
    <name evidence="2" type="ORF">EVAR_96392_1</name>
</gene>
<reference evidence="2 3" key="1">
    <citation type="journal article" date="2019" name="Commun. Biol.">
        <title>The bagworm genome reveals a unique fibroin gene that provides high tensile strength.</title>
        <authorList>
            <person name="Kono N."/>
            <person name="Nakamura H."/>
            <person name="Ohtoshi R."/>
            <person name="Tomita M."/>
            <person name="Numata K."/>
            <person name="Arakawa K."/>
        </authorList>
    </citation>
    <scope>NUCLEOTIDE SEQUENCE [LARGE SCALE GENOMIC DNA]</scope>
</reference>
<dbReference type="InterPro" id="IPR036638">
    <property type="entry name" value="HLH_DNA-bd_sf"/>
</dbReference>
<dbReference type="Proteomes" id="UP000299102">
    <property type="component" value="Unassembled WGS sequence"/>
</dbReference>
<dbReference type="EMBL" id="BGZK01000522">
    <property type="protein sequence ID" value="GBP48354.1"/>
    <property type="molecule type" value="Genomic_DNA"/>
</dbReference>
<keyword evidence="3" id="KW-1185">Reference proteome</keyword>
<evidence type="ECO:0000313" key="2">
    <source>
        <dbReference type="EMBL" id="GBP48354.1"/>
    </source>
</evidence>
<dbReference type="Gene3D" id="4.10.280.10">
    <property type="entry name" value="Helix-loop-helix DNA-binding domain"/>
    <property type="match status" value="1"/>
</dbReference>
<evidence type="ECO:0000256" key="1">
    <source>
        <dbReference type="SAM" id="MobiDB-lite"/>
    </source>
</evidence>
<dbReference type="OrthoDB" id="8964853at2759"/>
<comment type="caution">
    <text evidence="2">The sequence shown here is derived from an EMBL/GenBank/DDBJ whole genome shotgun (WGS) entry which is preliminary data.</text>
</comment>
<organism evidence="2 3">
    <name type="scientific">Eumeta variegata</name>
    <name type="common">Bagworm moth</name>
    <name type="synonym">Eumeta japonica</name>
    <dbReference type="NCBI Taxonomy" id="151549"/>
    <lineage>
        <taxon>Eukaryota</taxon>
        <taxon>Metazoa</taxon>
        <taxon>Ecdysozoa</taxon>
        <taxon>Arthropoda</taxon>
        <taxon>Hexapoda</taxon>
        <taxon>Insecta</taxon>
        <taxon>Pterygota</taxon>
        <taxon>Neoptera</taxon>
        <taxon>Endopterygota</taxon>
        <taxon>Lepidoptera</taxon>
        <taxon>Glossata</taxon>
        <taxon>Ditrysia</taxon>
        <taxon>Tineoidea</taxon>
        <taxon>Psychidae</taxon>
        <taxon>Oiketicinae</taxon>
        <taxon>Eumeta</taxon>
    </lineage>
</organism>
<dbReference type="SUPFAM" id="SSF47459">
    <property type="entry name" value="HLH, helix-loop-helix DNA-binding domain"/>
    <property type="match status" value="1"/>
</dbReference>
<dbReference type="GO" id="GO:0046983">
    <property type="term" value="F:protein dimerization activity"/>
    <property type="evidence" value="ECO:0007669"/>
    <property type="project" value="InterPro"/>
</dbReference>
<protein>
    <recommendedName>
        <fullName evidence="4">BHLH domain-containing protein</fullName>
    </recommendedName>
</protein>
<evidence type="ECO:0008006" key="4">
    <source>
        <dbReference type="Google" id="ProtNLM"/>
    </source>
</evidence>